<dbReference type="RefSeq" id="WP_275650816.1">
    <property type="nucleotide sequence ID" value="NZ_JARFVA010000009.1"/>
</dbReference>
<dbReference type="EMBL" id="JARFVA010000009">
    <property type="protein sequence ID" value="MDF0709047.1"/>
    <property type="molecule type" value="Genomic_DNA"/>
</dbReference>
<gene>
    <name evidence="1" type="ORF">PY091_17680</name>
</gene>
<sequence>MKLNHPHIITEGARTYHIGKLEGTKVTYDFERILEYLQVKGKMMFGERFNIHEEDMDTLLVLCAYLTRDYDRCKKYGIEPLRGLLLTGPVGCGKIGLIRLLRFLVPCQRPYIVIPTRNVVFGFNHLGHKTIEDFGNGQFFCFDDLGAEPNGWHNGKECNVLGKVLLSRYALFVKHHVRTHCTTDLNVGELEERYGKRVLGRMRRMFNLVAFDKKNRAESRFYRNLQGKMGMGHRGSERQVIGRPNHTSVGIL</sequence>
<dbReference type="InterPro" id="IPR027417">
    <property type="entry name" value="P-loop_NTPase"/>
</dbReference>
<proteinExistence type="predicted"/>
<dbReference type="Proteomes" id="UP001217083">
    <property type="component" value="Unassembled WGS sequence"/>
</dbReference>
<name>A0ABT5XTD0_9FLAO</name>
<comment type="caution">
    <text evidence="1">The sequence shown here is derived from an EMBL/GenBank/DDBJ whole genome shotgun (WGS) entry which is preliminary data.</text>
</comment>
<protein>
    <submittedName>
        <fullName evidence="1">ATPase</fullName>
    </submittedName>
</protein>
<reference evidence="1 2" key="1">
    <citation type="submission" date="2023-03" db="EMBL/GenBank/DDBJ databases">
        <title>Muricauda XX sp. nov. and Muricauda XXX sp. nov., two novel species isolated from Okinawa Trough.</title>
        <authorList>
            <person name="Cao W."/>
            <person name="Deng X."/>
        </authorList>
    </citation>
    <scope>NUCLEOTIDE SEQUENCE [LARGE SCALE GENOMIC DNA]</scope>
    <source>
        <strain evidence="1 2">81s02</strain>
    </source>
</reference>
<accession>A0ABT5XTD0</accession>
<dbReference type="SUPFAM" id="SSF52540">
    <property type="entry name" value="P-loop containing nucleoside triphosphate hydrolases"/>
    <property type="match status" value="1"/>
</dbReference>
<evidence type="ECO:0000313" key="2">
    <source>
        <dbReference type="Proteomes" id="UP001217083"/>
    </source>
</evidence>
<dbReference type="Gene3D" id="3.40.50.300">
    <property type="entry name" value="P-loop containing nucleotide triphosphate hydrolases"/>
    <property type="match status" value="1"/>
</dbReference>
<organism evidence="1 2">
    <name type="scientific">Flagellimonas okinawensis</name>
    <dbReference type="NCBI Taxonomy" id="3031324"/>
    <lineage>
        <taxon>Bacteria</taxon>
        <taxon>Pseudomonadati</taxon>
        <taxon>Bacteroidota</taxon>
        <taxon>Flavobacteriia</taxon>
        <taxon>Flavobacteriales</taxon>
        <taxon>Flavobacteriaceae</taxon>
        <taxon>Flagellimonas</taxon>
    </lineage>
</organism>
<keyword evidence="2" id="KW-1185">Reference proteome</keyword>
<evidence type="ECO:0000313" key="1">
    <source>
        <dbReference type="EMBL" id="MDF0709047.1"/>
    </source>
</evidence>